<organism evidence="1 2">
    <name type="scientific">Rubrobacter tropicus</name>
    <dbReference type="NCBI Taxonomy" id="2653851"/>
    <lineage>
        <taxon>Bacteria</taxon>
        <taxon>Bacillati</taxon>
        <taxon>Actinomycetota</taxon>
        <taxon>Rubrobacteria</taxon>
        <taxon>Rubrobacterales</taxon>
        <taxon>Rubrobacteraceae</taxon>
        <taxon>Rubrobacter</taxon>
    </lineage>
</organism>
<dbReference type="Gene3D" id="3.30.1330.40">
    <property type="entry name" value="RutC-like"/>
    <property type="match status" value="1"/>
</dbReference>
<protein>
    <recommendedName>
        <fullName evidence="3">RidA family protein</fullName>
    </recommendedName>
</protein>
<gene>
    <name evidence="1" type="ORF">GBA63_04160</name>
</gene>
<dbReference type="Pfam" id="PF01042">
    <property type="entry name" value="Ribonuc_L-PSP"/>
    <property type="match status" value="1"/>
</dbReference>
<dbReference type="CDD" id="cd00448">
    <property type="entry name" value="YjgF_YER057c_UK114_family"/>
    <property type="match status" value="1"/>
</dbReference>
<name>A0A6G8Q606_9ACTN</name>
<dbReference type="AlphaFoldDB" id="A0A6G8Q606"/>
<evidence type="ECO:0008006" key="3">
    <source>
        <dbReference type="Google" id="ProtNLM"/>
    </source>
</evidence>
<evidence type="ECO:0000313" key="1">
    <source>
        <dbReference type="EMBL" id="QIN81924.1"/>
    </source>
</evidence>
<dbReference type="Proteomes" id="UP000501452">
    <property type="component" value="Chromosome"/>
</dbReference>
<keyword evidence="2" id="KW-1185">Reference proteome</keyword>
<proteinExistence type="predicted"/>
<dbReference type="EMBL" id="CP045119">
    <property type="protein sequence ID" value="QIN81924.1"/>
    <property type="molecule type" value="Genomic_DNA"/>
</dbReference>
<sequence>MIRAMIFVSSRVPRGAGTPRLSLVYAEAPPVPSTSSPVWSPARVTAAPDASTVSGLVPSYRLGLARRGGPSERNPLSLAQTPGLTVPDGFESLETILEAAGSGPGNAVEVNAYLSDRTPFAQFDAVFREFFGDGPPARTIVGFGLPGLLAGIDRVAVLEESPQVGVRGHPHRASGFAMARLDLDGVLQGRHLPSGLVPGSLMMGA</sequence>
<reference evidence="1 2" key="1">
    <citation type="submission" date="2019-10" db="EMBL/GenBank/DDBJ databases">
        <title>Rubrobacter sp nov SCSIO 52090 isolated from a deep-sea sediment in the South China Sea.</title>
        <authorList>
            <person name="Chen R.W."/>
        </authorList>
    </citation>
    <scope>NUCLEOTIDE SEQUENCE [LARGE SCALE GENOMIC DNA]</scope>
    <source>
        <strain evidence="1 2">SCSIO 52909</strain>
    </source>
</reference>
<dbReference type="InterPro" id="IPR035959">
    <property type="entry name" value="RutC-like_sf"/>
</dbReference>
<dbReference type="SUPFAM" id="SSF55298">
    <property type="entry name" value="YjgF-like"/>
    <property type="match status" value="1"/>
</dbReference>
<dbReference type="InterPro" id="IPR006175">
    <property type="entry name" value="YjgF/YER057c/UK114"/>
</dbReference>
<accession>A0A6G8Q606</accession>
<evidence type="ECO:0000313" key="2">
    <source>
        <dbReference type="Proteomes" id="UP000501452"/>
    </source>
</evidence>
<dbReference type="KEGG" id="rub:GBA63_04160"/>